<protein>
    <submittedName>
        <fullName evidence="2">Uncharacterized protein</fullName>
    </submittedName>
</protein>
<dbReference type="KEGG" id="ery:CP97_14657"/>
<evidence type="ECO:0000256" key="1">
    <source>
        <dbReference type="SAM" id="MobiDB-lite"/>
    </source>
</evidence>
<dbReference type="Proteomes" id="UP000059113">
    <property type="component" value="Chromosome"/>
</dbReference>
<proteinExistence type="predicted"/>
<reference evidence="3" key="2">
    <citation type="submission" date="2015-04" db="EMBL/GenBank/DDBJ databases">
        <title>The complete genome sequence of Erythrobacter sp. s21-N3.</title>
        <authorList>
            <person name="Zhuang L."/>
            <person name="Liu Y."/>
            <person name="Shao Z."/>
        </authorList>
    </citation>
    <scope>NUCLEOTIDE SEQUENCE [LARGE SCALE GENOMIC DNA]</scope>
    <source>
        <strain evidence="3">s21-N3</strain>
    </source>
</reference>
<reference evidence="2 3" key="1">
    <citation type="journal article" date="2015" name="Int. J. Syst. Evol. Microbiol.">
        <title>Erythrobacter atlanticus sp. nov., a bacterium from ocean sediment able to degrade polycyclic aromatic hydrocarbons.</title>
        <authorList>
            <person name="Zhuang L."/>
            <person name="Liu Y."/>
            <person name="Wang L."/>
            <person name="Wang W."/>
            <person name="Shao Z."/>
        </authorList>
    </citation>
    <scope>NUCLEOTIDE SEQUENCE [LARGE SCALE GENOMIC DNA]</scope>
    <source>
        <strain evidence="3">s21-N3</strain>
    </source>
</reference>
<keyword evidence="3" id="KW-1185">Reference proteome</keyword>
<evidence type="ECO:0000313" key="2">
    <source>
        <dbReference type="EMBL" id="ANC50343.1"/>
    </source>
</evidence>
<name>A0A161IQZ1_9SPHN</name>
<accession>A0A161IQZ1</accession>
<gene>
    <name evidence="2" type="ORF">CP97_14657</name>
</gene>
<organism evidence="2 3">
    <name type="scientific">Aurantiacibacter atlanticus</name>
    <dbReference type="NCBI Taxonomy" id="1648404"/>
    <lineage>
        <taxon>Bacteria</taxon>
        <taxon>Pseudomonadati</taxon>
        <taxon>Pseudomonadota</taxon>
        <taxon>Alphaproteobacteria</taxon>
        <taxon>Sphingomonadales</taxon>
        <taxon>Erythrobacteraceae</taxon>
        <taxon>Aurantiacibacter</taxon>
    </lineage>
</organism>
<dbReference type="EMBL" id="CP011310">
    <property type="protein sequence ID" value="ANC50343.1"/>
    <property type="molecule type" value="Genomic_DNA"/>
</dbReference>
<feature type="compositionally biased region" description="Polar residues" evidence="1">
    <location>
        <begin position="1"/>
        <end position="28"/>
    </location>
</feature>
<evidence type="ECO:0000313" key="3">
    <source>
        <dbReference type="Proteomes" id="UP000059113"/>
    </source>
</evidence>
<feature type="region of interest" description="Disordered" evidence="1">
    <location>
        <begin position="1"/>
        <end position="46"/>
    </location>
</feature>
<sequence length="46" mass="4828">MGRSISSPPQLEQISSSAAEQVAQNVHSKLQKSAPGDCAGRSVPHR</sequence>
<dbReference type="AlphaFoldDB" id="A0A161IQZ1"/>